<evidence type="ECO:0000313" key="1">
    <source>
        <dbReference type="EMBL" id="KAG5681347.1"/>
    </source>
</evidence>
<protein>
    <submittedName>
        <fullName evidence="1">Uncharacterized protein</fullName>
    </submittedName>
</protein>
<gene>
    <name evidence="1" type="ORF">PVAND_010791</name>
</gene>
<dbReference type="Proteomes" id="UP001107558">
    <property type="component" value="Chromosome 1"/>
</dbReference>
<organism evidence="1 2">
    <name type="scientific">Polypedilum vanderplanki</name>
    <name type="common">Sleeping chironomid midge</name>
    <dbReference type="NCBI Taxonomy" id="319348"/>
    <lineage>
        <taxon>Eukaryota</taxon>
        <taxon>Metazoa</taxon>
        <taxon>Ecdysozoa</taxon>
        <taxon>Arthropoda</taxon>
        <taxon>Hexapoda</taxon>
        <taxon>Insecta</taxon>
        <taxon>Pterygota</taxon>
        <taxon>Neoptera</taxon>
        <taxon>Endopterygota</taxon>
        <taxon>Diptera</taxon>
        <taxon>Nematocera</taxon>
        <taxon>Chironomoidea</taxon>
        <taxon>Chironomidae</taxon>
        <taxon>Chironominae</taxon>
        <taxon>Polypedilum</taxon>
        <taxon>Polypedilum</taxon>
    </lineage>
</organism>
<dbReference type="OrthoDB" id="8184313at2759"/>
<proteinExistence type="predicted"/>
<reference evidence="1" key="1">
    <citation type="submission" date="2021-03" db="EMBL/GenBank/DDBJ databases">
        <title>Chromosome level genome of the anhydrobiotic midge Polypedilum vanderplanki.</title>
        <authorList>
            <person name="Yoshida Y."/>
            <person name="Kikawada T."/>
            <person name="Gusev O."/>
        </authorList>
    </citation>
    <scope>NUCLEOTIDE SEQUENCE</scope>
    <source>
        <strain evidence="1">NIAS01</strain>
        <tissue evidence="1">Whole body or cell culture</tissue>
    </source>
</reference>
<evidence type="ECO:0000313" key="2">
    <source>
        <dbReference type="Proteomes" id="UP001107558"/>
    </source>
</evidence>
<dbReference type="AlphaFoldDB" id="A0A9J6CHX4"/>
<comment type="caution">
    <text evidence="1">The sequence shown here is derived from an EMBL/GenBank/DDBJ whole genome shotgun (WGS) entry which is preliminary data.</text>
</comment>
<name>A0A9J6CHX4_POLVA</name>
<keyword evidence="2" id="KW-1185">Reference proteome</keyword>
<sequence length="88" mass="10165">MGQVQGFNLCEAFENRNAQALENIERLIPDKCPIEKVFKCLDGSIKINLSKFKLILIAFRGNKIKYDINIEHENGQTCIKYEFTLVNE</sequence>
<dbReference type="EMBL" id="JADBJN010000001">
    <property type="protein sequence ID" value="KAG5681347.1"/>
    <property type="molecule type" value="Genomic_DNA"/>
</dbReference>
<accession>A0A9J6CHX4</accession>